<proteinExistence type="predicted"/>
<dbReference type="AlphaFoldDB" id="A0A6C1AXU6"/>
<evidence type="ECO:0000313" key="3">
    <source>
        <dbReference type="Proteomes" id="UP000501991"/>
    </source>
</evidence>
<accession>A0A6C1AXU6</accession>
<sequence>MHRFHHHKGAPERAYVSEFTRFMEDFMDHHPEEREEQRDGWRIFWDKQVDLKAQHERDESEVPTPGYYYFDSPDEPH</sequence>
<gene>
    <name evidence="2" type="ORF">G3580_00075</name>
</gene>
<dbReference type="Proteomes" id="UP000501991">
    <property type="component" value="Chromosome"/>
</dbReference>
<name>A0A6C1AXU6_9RHOO</name>
<keyword evidence="3" id="KW-1185">Reference proteome</keyword>
<evidence type="ECO:0000256" key="1">
    <source>
        <dbReference type="SAM" id="MobiDB-lite"/>
    </source>
</evidence>
<feature type="region of interest" description="Disordered" evidence="1">
    <location>
        <begin position="53"/>
        <end position="77"/>
    </location>
</feature>
<dbReference type="EMBL" id="CP048836">
    <property type="protein sequence ID" value="QID16157.1"/>
    <property type="molecule type" value="Genomic_DNA"/>
</dbReference>
<evidence type="ECO:0000313" key="2">
    <source>
        <dbReference type="EMBL" id="QID16157.1"/>
    </source>
</evidence>
<dbReference type="InterPro" id="IPR021853">
    <property type="entry name" value="DUF3460"/>
</dbReference>
<organism evidence="2 3">
    <name type="scientific">Nitrogeniibacter mangrovi</name>
    <dbReference type="NCBI Taxonomy" id="2016596"/>
    <lineage>
        <taxon>Bacteria</taxon>
        <taxon>Pseudomonadati</taxon>
        <taxon>Pseudomonadota</taxon>
        <taxon>Betaproteobacteria</taxon>
        <taxon>Rhodocyclales</taxon>
        <taxon>Zoogloeaceae</taxon>
        <taxon>Nitrogeniibacter</taxon>
    </lineage>
</organism>
<dbReference type="RefSeq" id="WP_173763323.1">
    <property type="nucleotide sequence ID" value="NZ_CP048836.1"/>
</dbReference>
<dbReference type="KEGG" id="azq:G3580_00075"/>
<dbReference type="Pfam" id="PF11943">
    <property type="entry name" value="DUF3460"/>
    <property type="match status" value="1"/>
</dbReference>
<protein>
    <submittedName>
        <fullName evidence="2">DUF3460 family protein</fullName>
    </submittedName>
</protein>
<reference evidence="2 3" key="1">
    <citation type="submission" date="2020-02" db="EMBL/GenBank/DDBJ databases">
        <title>Nitrogenibacter mangrovi gen. nov., sp. nov. isolated from mangrove sediment, a denitrifying betaproteobacterium.</title>
        <authorList>
            <person name="Liao H."/>
            <person name="Tian Y."/>
        </authorList>
    </citation>
    <scope>NUCLEOTIDE SEQUENCE [LARGE SCALE GENOMIC DNA]</scope>
    <source>
        <strain evidence="2 3">M9-3-2</strain>
    </source>
</reference>